<keyword evidence="10" id="KW-1185">Reference proteome</keyword>
<keyword evidence="4" id="KW-1003">Cell membrane</keyword>
<feature type="transmembrane region" description="Helical" evidence="8">
    <location>
        <begin position="58"/>
        <end position="82"/>
    </location>
</feature>
<reference evidence="9 10" key="1">
    <citation type="submission" date="2022-11" db="EMBL/GenBank/DDBJ databases">
        <title>Brucella sp. YY2X, whole genome shotgun sequencing project.</title>
        <authorList>
            <person name="Yang Y."/>
        </authorList>
    </citation>
    <scope>NUCLEOTIDE SEQUENCE [LARGE SCALE GENOMIC DNA]</scope>
    <source>
        <strain evidence="9 10">YY2X</strain>
    </source>
</reference>
<evidence type="ECO:0000256" key="5">
    <source>
        <dbReference type="ARBA" id="ARBA00022692"/>
    </source>
</evidence>
<dbReference type="PANTHER" id="PTHR42810:SF4">
    <property type="entry name" value="URIC ACID TRANSPORTER UACT"/>
    <property type="match status" value="1"/>
</dbReference>
<name>A0ABT3QHX0_9HYPH</name>
<dbReference type="NCBIfam" id="TIGR03173">
    <property type="entry name" value="pbuX"/>
    <property type="match status" value="1"/>
</dbReference>
<proteinExistence type="inferred from homology"/>
<dbReference type="PROSITE" id="PS01116">
    <property type="entry name" value="XANTH_URACIL_PERMASE"/>
    <property type="match status" value="1"/>
</dbReference>
<dbReference type="InterPro" id="IPR006042">
    <property type="entry name" value="Xan_ur_permease"/>
</dbReference>
<feature type="transmembrane region" description="Helical" evidence="8">
    <location>
        <begin position="141"/>
        <end position="166"/>
    </location>
</feature>
<organism evidence="9 10">
    <name type="scientific">Ochrobactrum chromiisoli</name>
    <dbReference type="NCBI Taxonomy" id="2993941"/>
    <lineage>
        <taxon>Bacteria</taxon>
        <taxon>Pseudomonadati</taxon>
        <taxon>Pseudomonadota</taxon>
        <taxon>Alphaproteobacteria</taxon>
        <taxon>Hyphomicrobiales</taxon>
        <taxon>Brucellaceae</taxon>
        <taxon>Brucella/Ochrobactrum group</taxon>
        <taxon>Ochrobactrum</taxon>
    </lineage>
</organism>
<feature type="transmembrane region" description="Helical" evidence="8">
    <location>
        <begin position="387"/>
        <end position="406"/>
    </location>
</feature>
<accession>A0ABT3QHX0</accession>
<comment type="subcellular location">
    <subcellularLocation>
        <location evidence="1">Cell membrane</location>
        <topology evidence="1">Multi-pass membrane protein</topology>
    </subcellularLocation>
</comment>
<feature type="transmembrane region" description="Helical" evidence="8">
    <location>
        <begin position="25"/>
        <end position="46"/>
    </location>
</feature>
<keyword evidence="3" id="KW-0813">Transport</keyword>
<evidence type="ECO:0000256" key="1">
    <source>
        <dbReference type="ARBA" id="ARBA00004651"/>
    </source>
</evidence>
<feature type="transmembrane region" description="Helical" evidence="8">
    <location>
        <begin position="114"/>
        <end position="135"/>
    </location>
</feature>
<feature type="transmembrane region" description="Helical" evidence="8">
    <location>
        <begin position="244"/>
        <end position="266"/>
    </location>
</feature>
<dbReference type="NCBIfam" id="NF037981">
    <property type="entry name" value="NCS2_1"/>
    <property type="match status" value="1"/>
</dbReference>
<evidence type="ECO:0000313" key="9">
    <source>
        <dbReference type="EMBL" id="MCX2695207.1"/>
    </source>
</evidence>
<evidence type="ECO:0000256" key="3">
    <source>
        <dbReference type="ARBA" id="ARBA00022448"/>
    </source>
</evidence>
<feature type="transmembrane region" description="Helical" evidence="8">
    <location>
        <begin position="202"/>
        <end position="223"/>
    </location>
</feature>
<dbReference type="EMBL" id="JAPHAV010000001">
    <property type="protein sequence ID" value="MCX2695207.1"/>
    <property type="molecule type" value="Genomic_DNA"/>
</dbReference>
<feature type="transmembrane region" description="Helical" evidence="8">
    <location>
        <begin position="329"/>
        <end position="352"/>
    </location>
</feature>
<keyword evidence="7 8" id="KW-0472">Membrane</keyword>
<dbReference type="InterPro" id="IPR017588">
    <property type="entry name" value="UacT-like"/>
</dbReference>
<feature type="transmembrane region" description="Helical" evidence="8">
    <location>
        <begin position="418"/>
        <end position="438"/>
    </location>
</feature>
<evidence type="ECO:0000256" key="2">
    <source>
        <dbReference type="ARBA" id="ARBA00008821"/>
    </source>
</evidence>
<evidence type="ECO:0000256" key="6">
    <source>
        <dbReference type="ARBA" id="ARBA00022989"/>
    </source>
</evidence>
<evidence type="ECO:0000256" key="8">
    <source>
        <dbReference type="SAM" id="Phobius"/>
    </source>
</evidence>
<feature type="transmembrane region" description="Helical" evidence="8">
    <location>
        <begin position="88"/>
        <end position="107"/>
    </location>
</feature>
<keyword evidence="6 8" id="KW-1133">Transmembrane helix</keyword>
<comment type="similarity">
    <text evidence="2">Belongs to the nucleobase:cation symporter-2 (NCS2) (TC 2.A.40) family.</text>
</comment>
<gene>
    <name evidence="9" type="ORF">OPR82_00260</name>
</gene>
<dbReference type="Pfam" id="PF00860">
    <property type="entry name" value="Xan_ur_permease"/>
    <property type="match status" value="1"/>
</dbReference>
<dbReference type="RefSeq" id="WP_265982347.1">
    <property type="nucleotide sequence ID" value="NZ_JAPHAV010000001.1"/>
</dbReference>
<comment type="caution">
    <text evidence="9">The sequence shown here is derived from an EMBL/GenBank/DDBJ whole genome shotgun (WGS) entry which is preliminary data.</text>
</comment>
<sequence>MNTHPTGIAVNPRPEDEKLSIAANLAYGFQHVLTMYGGIVAVPLIIGQAAGLSASEVGLLITASLFAGGVATGLQTIGIPFFGCQLPLVQGVSFAGVATMVAIVTSAQTGEVGLQVVLGAVIAASVIGFLITPIFSRVTRFFPPLVTGIVITTIGLTLMPVAARWAMGGNSKAPDFGSMGNIGLAGLTLLIVLLLSKVGNATISRLSILLAMVIGTGIAWALGMTDFSRISEGPLMALPEIFHFGWPIFSIAATLSMFIVIIVTLVETSADILAVGEILGTKVNSRRLGDGLRADMASSILAPVVGSFTQSAFAQNVGLVAVTGVKSRYVVATGGLILITLGLLPVMGRVIACVPPSVLGGAGIVLFGTVAASGIRTLSKVDYHNNINLIIVATSIGFGMIPIAAPDFYHHFPSWFETIFHSGISSAALMAIALNLMFNEFKGGNSNQMSVFAEGTERIIRHHQIAELHDGDYVQNGKLFDAEGNEVKIVPAGAH</sequence>
<protein>
    <submittedName>
        <fullName evidence="9">Nucleobase:cation symporter-2 family protein</fullName>
    </submittedName>
</protein>
<evidence type="ECO:0000313" key="10">
    <source>
        <dbReference type="Proteomes" id="UP001301216"/>
    </source>
</evidence>
<dbReference type="PANTHER" id="PTHR42810">
    <property type="entry name" value="PURINE PERMEASE C1399.01C-RELATED"/>
    <property type="match status" value="1"/>
</dbReference>
<dbReference type="InterPro" id="IPR006043">
    <property type="entry name" value="NCS2"/>
</dbReference>
<evidence type="ECO:0000256" key="4">
    <source>
        <dbReference type="ARBA" id="ARBA00022475"/>
    </source>
</evidence>
<evidence type="ECO:0000256" key="7">
    <source>
        <dbReference type="ARBA" id="ARBA00023136"/>
    </source>
</evidence>
<dbReference type="Proteomes" id="UP001301216">
    <property type="component" value="Unassembled WGS sequence"/>
</dbReference>
<feature type="transmembrane region" description="Helical" evidence="8">
    <location>
        <begin position="178"/>
        <end position="196"/>
    </location>
</feature>
<keyword evidence="5 8" id="KW-0812">Transmembrane</keyword>
<feature type="transmembrane region" description="Helical" evidence="8">
    <location>
        <begin position="358"/>
        <end position="375"/>
    </location>
</feature>
<dbReference type="NCBIfam" id="TIGR00801">
    <property type="entry name" value="ncs2"/>
    <property type="match status" value="1"/>
</dbReference>